<keyword evidence="4" id="KW-1185">Reference proteome</keyword>
<evidence type="ECO:0000313" key="3">
    <source>
        <dbReference type="EMBL" id="MCU4725558.1"/>
    </source>
</evidence>
<accession>A0AAE3IAL8</accession>
<name>A0AAE3IAL8_9EURY</name>
<proteinExistence type="predicted"/>
<dbReference type="RefSeq" id="WP_315907598.1">
    <property type="nucleotide sequence ID" value="NZ_JAOPKC010000001.1"/>
</dbReference>
<dbReference type="EMBL" id="JAOPKD010000001">
    <property type="protein sequence ID" value="MCU4725558.1"/>
    <property type="molecule type" value="Genomic_DNA"/>
</dbReference>
<gene>
    <name evidence="3" type="ORF">OB914_01025</name>
    <name evidence="2" type="ORF">OB916_01995</name>
</gene>
<protein>
    <submittedName>
        <fullName evidence="3">Rubrerythrin-like domain-containing protein</fullName>
    </submittedName>
</protein>
<evidence type="ECO:0000313" key="4">
    <source>
        <dbReference type="Proteomes" id="UP001208186"/>
    </source>
</evidence>
<evidence type="ECO:0000313" key="5">
    <source>
        <dbReference type="Proteomes" id="UP001209746"/>
    </source>
</evidence>
<comment type="caution">
    <text evidence="3">The sequence shown here is derived from an EMBL/GenBank/DDBJ whole genome shotgun (WGS) entry which is preliminary data.</text>
</comment>
<dbReference type="AlphaFoldDB" id="A0AAE3IAL8"/>
<dbReference type="Pfam" id="PF23455">
    <property type="entry name" value="DUF7129"/>
    <property type="match status" value="1"/>
</dbReference>
<dbReference type="Proteomes" id="UP001208186">
    <property type="component" value="Unassembled WGS sequence"/>
</dbReference>
<evidence type="ECO:0000259" key="1">
    <source>
        <dbReference type="Pfam" id="PF23455"/>
    </source>
</evidence>
<dbReference type="NCBIfam" id="NF033497">
    <property type="entry name" value="rubre_like_arch"/>
    <property type="match status" value="1"/>
</dbReference>
<sequence>MPGEDPYTPTESHYECLGCGKRITTTETHLTCPTCGSTMQNIAVPRE</sequence>
<reference evidence="3" key="1">
    <citation type="submission" date="2023-02" db="EMBL/GenBank/DDBJ databases">
        <title>Enrichment on poylsaccharides allowed isolation of novel metabolic and taxonomic groups of Haloarchaea.</title>
        <authorList>
            <person name="Sorokin D.Y."/>
            <person name="Elcheninov A.G."/>
            <person name="Khizhniak T.V."/>
            <person name="Kolganova T.V."/>
            <person name="Kublanov I.V."/>
        </authorList>
    </citation>
    <scope>NUCLEOTIDE SEQUENCE</scope>
    <source>
        <strain evidence="2 4">HArc-curdl5-1</strain>
        <strain evidence="3">HArc-curdl7</strain>
    </source>
</reference>
<evidence type="ECO:0000313" key="2">
    <source>
        <dbReference type="EMBL" id="MCU4716837.1"/>
    </source>
</evidence>
<dbReference type="InterPro" id="IPR055553">
    <property type="entry name" value="DUF7129"/>
</dbReference>
<dbReference type="Gene3D" id="2.20.28.10">
    <property type="match status" value="1"/>
</dbReference>
<dbReference type="Proteomes" id="UP001209746">
    <property type="component" value="Unassembled WGS sequence"/>
</dbReference>
<feature type="domain" description="DUF7129" evidence="1">
    <location>
        <begin position="4"/>
        <end position="47"/>
    </location>
</feature>
<organism evidence="3 5">
    <name type="scientific">Halapricum hydrolyticum</name>
    <dbReference type="NCBI Taxonomy" id="2979991"/>
    <lineage>
        <taxon>Archaea</taxon>
        <taxon>Methanobacteriati</taxon>
        <taxon>Methanobacteriota</taxon>
        <taxon>Stenosarchaea group</taxon>
        <taxon>Halobacteria</taxon>
        <taxon>Halobacteriales</taxon>
        <taxon>Haloarculaceae</taxon>
        <taxon>Halapricum</taxon>
    </lineage>
</organism>
<dbReference type="EMBL" id="JAOPKC010000001">
    <property type="protein sequence ID" value="MCU4716837.1"/>
    <property type="molecule type" value="Genomic_DNA"/>
</dbReference>